<reference evidence="4 5" key="1">
    <citation type="submission" date="2015-09" db="EMBL/GenBank/DDBJ databases">
        <authorList>
            <person name="Jackson K.R."/>
            <person name="Lunt B.L."/>
            <person name="Fisher J.N.B."/>
            <person name="Gardner A.V."/>
            <person name="Bailey M.E."/>
            <person name="Deus L.M."/>
            <person name="Earl A.S."/>
            <person name="Gibby P.D."/>
            <person name="Hartmann K.A."/>
            <person name="Liu J.E."/>
            <person name="Manci A.M."/>
            <person name="Nielsen D.A."/>
            <person name="Solomon M.B."/>
            <person name="Breakwell D.P."/>
            <person name="Burnett S.H."/>
            <person name="Grose J.H."/>
        </authorList>
    </citation>
    <scope>NUCLEOTIDE SEQUENCE [LARGE SCALE GENOMIC DNA]</scope>
    <source>
        <strain evidence="4 5">16</strain>
    </source>
</reference>
<organism evidence="4 5">
    <name type="scientific">Prosthecodimorpha hirschii</name>
    <dbReference type="NCBI Taxonomy" id="665126"/>
    <lineage>
        <taxon>Bacteria</taxon>
        <taxon>Pseudomonadati</taxon>
        <taxon>Pseudomonadota</taxon>
        <taxon>Alphaproteobacteria</taxon>
        <taxon>Hyphomicrobiales</taxon>
        <taxon>Ancalomicrobiaceae</taxon>
        <taxon>Prosthecodimorpha</taxon>
    </lineage>
</organism>
<feature type="signal peptide" evidence="2">
    <location>
        <begin position="1"/>
        <end position="19"/>
    </location>
</feature>
<accession>A0A0P6W2F1</accession>
<keyword evidence="5" id="KW-1185">Reference proteome</keyword>
<feature type="chain" id="PRO_5006132027" description="Surface antigen domain-containing protein" evidence="2">
    <location>
        <begin position="20"/>
        <end position="149"/>
    </location>
</feature>
<evidence type="ECO:0000256" key="1">
    <source>
        <dbReference type="SAM" id="MobiDB-lite"/>
    </source>
</evidence>
<evidence type="ECO:0000259" key="3">
    <source>
        <dbReference type="Pfam" id="PF16998"/>
    </source>
</evidence>
<feature type="compositionally biased region" description="Low complexity" evidence="1">
    <location>
        <begin position="39"/>
        <end position="49"/>
    </location>
</feature>
<feature type="domain" description="Surface antigen" evidence="3">
    <location>
        <begin position="43"/>
        <end position="143"/>
    </location>
</feature>
<dbReference type="InterPro" id="IPR032635">
    <property type="entry name" value="Anti_2"/>
</dbReference>
<dbReference type="STRING" id="665126.ABB55_05990"/>
<reference evidence="4 5" key="2">
    <citation type="submission" date="2015-10" db="EMBL/GenBank/DDBJ databases">
        <title>Draft Genome Sequence of Prosthecomicrobium hirschii ATCC 27832.</title>
        <authorList>
            <person name="Daniel J."/>
            <person name="Givan S.A."/>
            <person name="Brun Y.V."/>
            <person name="Brown P.J."/>
        </authorList>
    </citation>
    <scope>NUCLEOTIDE SEQUENCE [LARGE SCALE GENOMIC DNA]</scope>
    <source>
        <strain evidence="4 5">16</strain>
    </source>
</reference>
<evidence type="ECO:0000313" key="5">
    <source>
        <dbReference type="Proteomes" id="UP000048984"/>
    </source>
</evidence>
<dbReference type="EMBL" id="LJYW01000001">
    <property type="protein sequence ID" value="KPL51836.1"/>
    <property type="molecule type" value="Genomic_DNA"/>
</dbReference>
<comment type="caution">
    <text evidence="4">The sequence shown here is derived from an EMBL/GenBank/DDBJ whole genome shotgun (WGS) entry which is preliminary data.</text>
</comment>
<evidence type="ECO:0000313" key="4">
    <source>
        <dbReference type="EMBL" id="KPL51836.1"/>
    </source>
</evidence>
<protein>
    <recommendedName>
        <fullName evidence="3">Surface antigen domain-containing protein</fullName>
    </recommendedName>
</protein>
<dbReference type="AlphaFoldDB" id="A0A0P6W2F1"/>
<gene>
    <name evidence="4" type="ORF">ABB55_05990</name>
</gene>
<dbReference type="Pfam" id="PF16998">
    <property type="entry name" value="17kDa_Anti_2"/>
    <property type="match status" value="1"/>
</dbReference>
<evidence type="ECO:0000256" key="2">
    <source>
        <dbReference type="SAM" id="SignalP"/>
    </source>
</evidence>
<keyword evidence="2" id="KW-0732">Signal</keyword>
<name>A0A0P6W2F1_9HYPH</name>
<sequence>MLICSAFILGACSAAPSAADLTGSIPTAAAAAPAPPVPAAKAPDAGAKPSDWEAVRRSVARAEPSAGAEPVKDKAKTREKARIEWANAETGNSGTISDVIASGRAGAACKGFNTTVSSVDGVRLYRGQLCRRASGWELTSVEPADSGRL</sequence>
<feature type="compositionally biased region" description="Basic and acidic residues" evidence="1">
    <location>
        <begin position="70"/>
        <end position="83"/>
    </location>
</feature>
<dbReference type="Proteomes" id="UP000048984">
    <property type="component" value="Unassembled WGS sequence"/>
</dbReference>
<proteinExistence type="predicted"/>
<feature type="region of interest" description="Disordered" evidence="1">
    <location>
        <begin position="29"/>
        <end position="86"/>
    </location>
</feature>